<dbReference type="PROSITE" id="PS50262">
    <property type="entry name" value="G_PROTEIN_RECEP_F1_2"/>
    <property type="match status" value="1"/>
</dbReference>
<gene>
    <name evidence="12" type="ORF">OCTVUL_1B004667</name>
</gene>
<feature type="transmembrane region" description="Helical" evidence="10">
    <location>
        <begin position="344"/>
        <end position="363"/>
    </location>
</feature>
<evidence type="ECO:0000256" key="9">
    <source>
        <dbReference type="RuleBase" id="RU000688"/>
    </source>
</evidence>
<name>A0A6C0PNT2_OCTVU</name>
<dbReference type="CDD" id="cd00637">
    <property type="entry name" value="7tm_classA_rhodopsin-like"/>
    <property type="match status" value="1"/>
</dbReference>
<dbReference type="GO" id="GO:0007218">
    <property type="term" value="P:neuropeptide signaling pathway"/>
    <property type="evidence" value="ECO:0007669"/>
    <property type="project" value="TreeGrafter"/>
</dbReference>
<dbReference type="AlphaFoldDB" id="A0A6C0PNT2"/>
<evidence type="ECO:0000256" key="8">
    <source>
        <dbReference type="ARBA" id="ARBA00023224"/>
    </source>
</evidence>
<keyword evidence="6 10" id="KW-0472">Membrane</keyword>
<dbReference type="PANTHER" id="PTHR24230">
    <property type="entry name" value="G-PROTEIN COUPLED RECEPTOR"/>
    <property type="match status" value="1"/>
</dbReference>
<dbReference type="PANTHER" id="PTHR24230:SF158">
    <property type="entry name" value="G-PROTEIN COUPLED RECEPTORS FAMILY 1 PROFILE DOMAIN-CONTAINING PROTEIN"/>
    <property type="match status" value="1"/>
</dbReference>
<feature type="transmembrane region" description="Helical" evidence="10">
    <location>
        <begin position="62"/>
        <end position="89"/>
    </location>
</feature>
<proteinExistence type="evidence at transcript level"/>
<dbReference type="GO" id="GO:0008528">
    <property type="term" value="F:G protein-coupled peptide receptor activity"/>
    <property type="evidence" value="ECO:0007669"/>
    <property type="project" value="TreeGrafter"/>
</dbReference>
<keyword evidence="4 10" id="KW-1133">Transmembrane helix</keyword>
<protein>
    <submittedName>
        <fullName evidence="12">Lysophosphatidic acid receptor 4-like</fullName>
    </submittedName>
    <submittedName>
        <fullName evidence="13">Neuropeptide FF receptor 1</fullName>
    </submittedName>
</protein>
<dbReference type="EMBL" id="MN081831">
    <property type="protein sequence ID" value="QHX41538.1"/>
    <property type="molecule type" value="mRNA"/>
</dbReference>
<dbReference type="SMART" id="SM01381">
    <property type="entry name" value="7TM_GPCR_Srsx"/>
    <property type="match status" value="1"/>
</dbReference>
<keyword evidence="8 9" id="KW-0807">Transducer</keyword>
<feature type="transmembrane region" description="Helical" evidence="10">
    <location>
        <begin position="246"/>
        <end position="266"/>
    </location>
</feature>
<evidence type="ECO:0000313" key="13">
    <source>
        <dbReference type="EMBL" id="QHX41538.1"/>
    </source>
</evidence>
<feature type="domain" description="G-protein coupled receptors family 1 profile" evidence="11">
    <location>
        <begin position="42"/>
        <end position="390"/>
    </location>
</feature>
<keyword evidence="7 9" id="KW-0675">Receptor</keyword>
<accession>A0A6C0PNT2</accession>
<dbReference type="PRINTS" id="PR00237">
    <property type="entry name" value="GPCRRHODOPSN"/>
</dbReference>
<evidence type="ECO:0000256" key="1">
    <source>
        <dbReference type="ARBA" id="ARBA00004651"/>
    </source>
</evidence>
<organism evidence="13">
    <name type="scientific">Octopus vulgaris</name>
    <name type="common">Common octopus</name>
    <dbReference type="NCBI Taxonomy" id="6645"/>
    <lineage>
        <taxon>Eukaryota</taxon>
        <taxon>Metazoa</taxon>
        <taxon>Spiralia</taxon>
        <taxon>Lophotrochozoa</taxon>
        <taxon>Mollusca</taxon>
        <taxon>Cephalopoda</taxon>
        <taxon>Coleoidea</taxon>
        <taxon>Octopodiformes</taxon>
        <taxon>Octopoda</taxon>
        <taxon>Incirrata</taxon>
        <taxon>Octopodidae</taxon>
        <taxon>Octopus</taxon>
    </lineage>
</organism>
<keyword evidence="3 9" id="KW-0812">Transmembrane</keyword>
<feature type="transmembrane region" description="Helical" evidence="10">
    <location>
        <begin position="26"/>
        <end position="50"/>
    </location>
</feature>
<dbReference type="Pfam" id="PF00001">
    <property type="entry name" value="7tm_1"/>
    <property type="match status" value="1"/>
</dbReference>
<evidence type="ECO:0000313" key="12">
    <source>
        <dbReference type="EMBL" id="CAI9731455.1"/>
    </source>
</evidence>
<evidence type="ECO:0000256" key="2">
    <source>
        <dbReference type="ARBA" id="ARBA00022475"/>
    </source>
</evidence>
<keyword evidence="2" id="KW-1003">Cell membrane</keyword>
<evidence type="ECO:0000256" key="6">
    <source>
        <dbReference type="ARBA" id="ARBA00023136"/>
    </source>
</evidence>
<comment type="subcellular location">
    <subcellularLocation>
        <location evidence="1">Cell membrane</location>
        <topology evidence="1">Multi-pass membrane protein</topology>
    </subcellularLocation>
</comment>
<dbReference type="Proteomes" id="UP001162480">
    <property type="component" value="Chromosome 12"/>
</dbReference>
<keyword evidence="5 9" id="KW-0297">G-protein coupled receptor</keyword>
<dbReference type="GO" id="GO:0005886">
    <property type="term" value="C:plasma membrane"/>
    <property type="evidence" value="ECO:0007669"/>
    <property type="project" value="UniProtKB-SubCell"/>
</dbReference>
<evidence type="ECO:0000256" key="7">
    <source>
        <dbReference type="ARBA" id="ARBA00023170"/>
    </source>
</evidence>
<dbReference type="InterPro" id="IPR017452">
    <property type="entry name" value="GPCR_Rhodpsn_7TM"/>
</dbReference>
<sequence length="410" mass="46107">MYEPCNPGSENSTAADHGVVWDDNMYFVMVILIIFSISGTIGNALVLYVFSNTKQKLTSTIFILALAGMDFITCLLTIPSTVAIEYVLYYVQNDAVCKMYHFLQTTTVPFSALVMVAIASDRYLCICHPFVRAMTTRRAQILVALLGAVAVTLGIIGSLAYSVYKFKDIDVIIENGTHLMNSTPVTGIFSNYTYETDTYAAYVDGAGASSASLENNNANRTICYTGMCDISFLILPRKVFTVYQTIYSSLFLISLVIVAFLYALIYRSVLSRRKQRLKIVTNKCCLFWSDDSQPSAEETEITTVNTDSNDKPIKHGVKAEKDAILKHGTRAKLEKVRIANLKTAAMLFVVTLVFVLAFLPSWLMAHRYIQMNIIVFYMYFSYNIANPVVYAFMNRNFKNQLKEIFINCKK</sequence>
<keyword evidence="14" id="KW-1185">Reference proteome</keyword>
<feature type="transmembrane region" description="Helical" evidence="10">
    <location>
        <begin position="141"/>
        <end position="164"/>
    </location>
</feature>
<dbReference type="InterPro" id="IPR000276">
    <property type="entry name" value="GPCR_Rhodpsn"/>
</dbReference>
<evidence type="ECO:0000259" key="11">
    <source>
        <dbReference type="PROSITE" id="PS50262"/>
    </source>
</evidence>
<evidence type="ECO:0000256" key="10">
    <source>
        <dbReference type="SAM" id="Phobius"/>
    </source>
</evidence>
<dbReference type="KEGG" id="osn:115218008"/>
<comment type="similarity">
    <text evidence="9">Belongs to the G-protein coupled receptor 1 family.</text>
</comment>
<reference evidence="12" key="2">
    <citation type="submission" date="2023-08" db="EMBL/GenBank/DDBJ databases">
        <authorList>
            <person name="Alioto T."/>
            <person name="Alioto T."/>
            <person name="Gomez Garrido J."/>
        </authorList>
    </citation>
    <scope>NUCLEOTIDE SEQUENCE</scope>
</reference>
<feature type="transmembrane region" description="Helical" evidence="10">
    <location>
        <begin position="101"/>
        <end position="120"/>
    </location>
</feature>
<evidence type="ECO:0000256" key="4">
    <source>
        <dbReference type="ARBA" id="ARBA00022989"/>
    </source>
</evidence>
<dbReference type="EMBL" id="OX597825">
    <property type="protein sequence ID" value="CAI9731455.1"/>
    <property type="molecule type" value="Genomic_DNA"/>
</dbReference>
<dbReference type="SUPFAM" id="SSF81321">
    <property type="entry name" value="Family A G protein-coupled receptor-like"/>
    <property type="match status" value="1"/>
</dbReference>
<feature type="transmembrane region" description="Helical" evidence="10">
    <location>
        <begin position="369"/>
        <end position="392"/>
    </location>
</feature>
<dbReference type="PROSITE" id="PS00237">
    <property type="entry name" value="G_PROTEIN_RECEP_F1_1"/>
    <property type="match status" value="1"/>
</dbReference>
<evidence type="ECO:0000256" key="5">
    <source>
        <dbReference type="ARBA" id="ARBA00023040"/>
    </source>
</evidence>
<evidence type="ECO:0000313" key="14">
    <source>
        <dbReference type="Proteomes" id="UP001162480"/>
    </source>
</evidence>
<dbReference type="Gene3D" id="1.20.1070.10">
    <property type="entry name" value="Rhodopsin 7-helix transmembrane proteins"/>
    <property type="match status" value="1"/>
</dbReference>
<evidence type="ECO:0000256" key="3">
    <source>
        <dbReference type="ARBA" id="ARBA00022692"/>
    </source>
</evidence>
<reference evidence="13" key="1">
    <citation type="submission" date="2019-06" db="EMBL/GenBank/DDBJ databases">
        <title>Sensory nociceptive neurons and pathways in the arm of the cephalopod Octopus vulgaris.</title>
        <authorList>
            <person name="Imperadore P."/>
            <person name="Di Cristina G."/>
            <person name="Fiorito G."/>
        </authorList>
    </citation>
    <scope>NUCLEOTIDE SEQUENCE</scope>
</reference>